<dbReference type="RefSeq" id="WP_210885775.1">
    <property type="nucleotide sequence ID" value="NZ_CAMRXC010000263.1"/>
</dbReference>
<dbReference type="EMBL" id="CAMTCP010000253">
    <property type="protein sequence ID" value="CAI3652572.1"/>
    <property type="molecule type" value="Genomic_DNA"/>
</dbReference>
<evidence type="ECO:0000313" key="2">
    <source>
        <dbReference type="Proteomes" id="UP001189143"/>
    </source>
</evidence>
<organism evidence="1 2">
    <name type="scientific">Clostridium neonatale</name>
    <dbReference type="NCBI Taxonomy" id="137838"/>
    <lineage>
        <taxon>Bacteria</taxon>
        <taxon>Bacillati</taxon>
        <taxon>Bacillota</taxon>
        <taxon>Clostridia</taxon>
        <taxon>Eubacteriales</taxon>
        <taxon>Clostridiaceae</taxon>
        <taxon>Clostridium</taxon>
    </lineage>
</organism>
<gene>
    <name evidence="1" type="ORF">CNEO2_540009</name>
</gene>
<evidence type="ECO:0000313" key="1">
    <source>
        <dbReference type="EMBL" id="CAI3652572.1"/>
    </source>
</evidence>
<dbReference type="AlphaFoldDB" id="A0AAD1YJM7"/>
<accession>A0AAD1YJM7</accession>
<protein>
    <submittedName>
        <fullName evidence="1">Uncharacterized protein</fullName>
    </submittedName>
</protein>
<dbReference type="Proteomes" id="UP001189143">
    <property type="component" value="Unassembled WGS sequence"/>
</dbReference>
<comment type="caution">
    <text evidence="1">The sequence shown here is derived from an EMBL/GenBank/DDBJ whole genome shotgun (WGS) entry which is preliminary data.</text>
</comment>
<sequence>MNIQRYLKKYAKLKKREGINMEMVKETTMYTTAKKVDVLQAIKKCTKKYEKALTNLAK</sequence>
<name>A0AAD1YJM7_9CLOT</name>
<proteinExistence type="predicted"/>
<reference evidence="1" key="1">
    <citation type="submission" date="2022-10" db="EMBL/GenBank/DDBJ databases">
        <authorList>
            <person name="Aires J."/>
            <person name="Mesa V."/>
        </authorList>
    </citation>
    <scope>NUCLEOTIDE SEQUENCE</scope>
    <source>
        <strain evidence="1">Clostridium neonatale JD116</strain>
    </source>
</reference>